<dbReference type="Proteomes" id="UP000249061">
    <property type="component" value="Unassembled WGS sequence"/>
</dbReference>
<name>A0A2W5T0V6_9BACT</name>
<gene>
    <name evidence="8" type="ORF">DI536_32995</name>
</gene>
<evidence type="ECO:0000256" key="5">
    <source>
        <dbReference type="ARBA" id="ARBA00023163"/>
    </source>
</evidence>
<dbReference type="GO" id="GO:0006352">
    <property type="term" value="P:DNA-templated transcription initiation"/>
    <property type="evidence" value="ECO:0007669"/>
    <property type="project" value="InterPro"/>
</dbReference>
<dbReference type="SUPFAM" id="SSF88946">
    <property type="entry name" value="Sigma2 domain of RNA polymerase sigma factors"/>
    <property type="match status" value="1"/>
</dbReference>
<dbReference type="InterPro" id="IPR013249">
    <property type="entry name" value="RNA_pol_sigma70_r4_t2"/>
</dbReference>
<dbReference type="InterPro" id="IPR039425">
    <property type="entry name" value="RNA_pol_sigma-70-like"/>
</dbReference>
<dbReference type="InterPro" id="IPR036388">
    <property type="entry name" value="WH-like_DNA-bd_sf"/>
</dbReference>
<comment type="similarity">
    <text evidence="1">Belongs to the sigma-70 factor family. ECF subfamily.</text>
</comment>
<keyword evidence="2" id="KW-0805">Transcription regulation</keyword>
<evidence type="ECO:0000256" key="2">
    <source>
        <dbReference type="ARBA" id="ARBA00023015"/>
    </source>
</evidence>
<dbReference type="EMBL" id="QFQP01000048">
    <property type="protein sequence ID" value="PZR05115.1"/>
    <property type="molecule type" value="Genomic_DNA"/>
</dbReference>
<dbReference type="Pfam" id="PF08281">
    <property type="entry name" value="Sigma70_r4_2"/>
    <property type="match status" value="1"/>
</dbReference>
<dbReference type="InterPro" id="IPR007627">
    <property type="entry name" value="RNA_pol_sigma70_r2"/>
</dbReference>
<dbReference type="Pfam" id="PF04542">
    <property type="entry name" value="Sigma70_r2"/>
    <property type="match status" value="1"/>
</dbReference>
<proteinExistence type="inferred from homology"/>
<dbReference type="PANTHER" id="PTHR43133">
    <property type="entry name" value="RNA POLYMERASE ECF-TYPE SIGMA FACTO"/>
    <property type="match status" value="1"/>
</dbReference>
<keyword evidence="4" id="KW-0238">DNA-binding</keyword>
<feature type="domain" description="RNA polymerase sigma factor 70 region 4 type 2" evidence="7">
    <location>
        <begin position="193"/>
        <end position="242"/>
    </location>
</feature>
<dbReference type="GO" id="GO:0016987">
    <property type="term" value="F:sigma factor activity"/>
    <property type="evidence" value="ECO:0007669"/>
    <property type="project" value="UniProtKB-KW"/>
</dbReference>
<dbReference type="NCBIfam" id="TIGR02937">
    <property type="entry name" value="sigma70-ECF"/>
    <property type="match status" value="1"/>
</dbReference>
<dbReference type="InterPro" id="IPR013325">
    <property type="entry name" value="RNA_pol_sigma_r2"/>
</dbReference>
<dbReference type="SUPFAM" id="SSF88659">
    <property type="entry name" value="Sigma3 and sigma4 domains of RNA polymerase sigma factors"/>
    <property type="match status" value="1"/>
</dbReference>
<dbReference type="InterPro" id="IPR014284">
    <property type="entry name" value="RNA_pol_sigma-70_dom"/>
</dbReference>
<evidence type="ECO:0000313" key="8">
    <source>
        <dbReference type="EMBL" id="PZR05115.1"/>
    </source>
</evidence>
<keyword evidence="3" id="KW-0731">Sigma factor</keyword>
<evidence type="ECO:0000259" key="6">
    <source>
        <dbReference type="Pfam" id="PF04542"/>
    </source>
</evidence>
<dbReference type="Gene3D" id="1.10.1740.10">
    <property type="match status" value="1"/>
</dbReference>
<feature type="domain" description="RNA polymerase sigma-70 region 2" evidence="6">
    <location>
        <begin position="86"/>
        <end position="160"/>
    </location>
</feature>
<dbReference type="AlphaFoldDB" id="A0A2W5T0V6"/>
<evidence type="ECO:0000256" key="4">
    <source>
        <dbReference type="ARBA" id="ARBA00023125"/>
    </source>
</evidence>
<organism evidence="8 9">
    <name type="scientific">Archangium gephyra</name>
    <dbReference type="NCBI Taxonomy" id="48"/>
    <lineage>
        <taxon>Bacteria</taxon>
        <taxon>Pseudomonadati</taxon>
        <taxon>Myxococcota</taxon>
        <taxon>Myxococcia</taxon>
        <taxon>Myxococcales</taxon>
        <taxon>Cystobacterineae</taxon>
        <taxon>Archangiaceae</taxon>
        <taxon>Archangium</taxon>
    </lineage>
</organism>
<evidence type="ECO:0000256" key="3">
    <source>
        <dbReference type="ARBA" id="ARBA00023082"/>
    </source>
</evidence>
<evidence type="ECO:0000256" key="1">
    <source>
        <dbReference type="ARBA" id="ARBA00010641"/>
    </source>
</evidence>
<keyword evidence="5" id="KW-0804">Transcription</keyword>
<comment type="caution">
    <text evidence="8">The sequence shown here is derived from an EMBL/GenBank/DDBJ whole genome shotgun (WGS) entry which is preliminary data.</text>
</comment>
<sequence length="253" mass="27757">MRIGGGGNTGTFFEGALGFIADPLSQQHATPFLPLLTFSPAPCWLGNVSPPAPELRVVSGGSAREPAETELLRAFLAGDMSAFGHLVRRHQDTVFKVVRRYAVSLEDARDLTQKAFLQAFEAAQRTAPKLIASEEPVPFKAWVLRIAVNLGKNSVRDAGRWTLAPVEAVDREQTEAPRANELLERKEQEALTRRAVLALPPRQREVFTLRIDAGLPFAEIAETLEISEGNAKAHFHYAVKRLKEEVAKLGGLS</sequence>
<dbReference type="GO" id="GO:0003677">
    <property type="term" value="F:DNA binding"/>
    <property type="evidence" value="ECO:0007669"/>
    <property type="project" value="UniProtKB-KW"/>
</dbReference>
<dbReference type="Gene3D" id="1.10.10.10">
    <property type="entry name" value="Winged helix-like DNA-binding domain superfamily/Winged helix DNA-binding domain"/>
    <property type="match status" value="1"/>
</dbReference>
<dbReference type="InterPro" id="IPR013324">
    <property type="entry name" value="RNA_pol_sigma_r3/r4-like"/>
</dbReference>
<evidence type="ECO:0000313" key="9">
    <source>
        <dbReference type="Proteomes" id="UP000249061"/>
    </source>
</evidence>
<protein>
    <submittedName>
        <fullName evidence="8">RNA polymerase subunit sigma-24</fullName>
    </submittedName>
</protein>
<evidence type="ECO:0000259" key="7">
    <source>
        <dbReference type="Pfam" id="PF08281"/>
    </source>
</evidence>
<accession>A0A2W5T0V6</accession>
<dbReference type="PANTHER" id="PTHR43133:SF8">
    <property type="entry name" value="RNA POLYMERASE SIGMA FACTOR HI_1459-RELATED"/>
    <property type="match status" value="1"/>
</dbReference>
<reference evidence="8 9" key="1">
    <citation type="submission" date="2017-08" db="EMBL/GenBank/DDBJ databases">
        <title>Infants hospitalized years apart are colonized by the same room-sourced microbial strains.</title>
        <authorList>
            <person name="Brooks B."/>
            <person name="Olm M.R."/>
            <person name="Firek B.A."/>
            <person name="Baker R."/>
            <person name="Thomas B.C."/>
            <person name="Morowitz M.J."/>
            <person name="Banfield J.F."/>
        </authorList>
    </citation>
    <scope>NUCLEOTIDE SEQUENCE [LARGE SCALE GENOMIC DNA]</scope>
    <source>
        <strain evidence="8">S2_003_000_R2_14</strain>
    </source>
</reference>